<gene>
    <name evidence="3" type="ORF">MPLDJ20_210045</name>
</gene>
<dbReference type="GeneID" id="31894098"/>
<evidence type="ECO:0000256" key="1">
    <source>
        <dbReference type="SAM" id="MobiDB-lite"/>
    </source>
</evidence>
<reference evidence="3 4" key="1">
    <citation type="submission" date="2014-08" db="EMBL/GenBank/DDBJ databases">
        <authorList>
            <person name="Moulin Lionel"/>
        </authorList>
    </citation>
    <scope>NUCLEOTIDE SEQUENCE [LARGE SCALE GENOMIC DNA]</scope>
</reference>
<organism evidence="3 4">
    <name type="scientific">Mesorhizobium plurifarium</name>
    <dbReference type="NCBI Taxonomy" id="69974"/>
    <lineage>
        <taxon>Bacteria</taxon>
        <taxon>Pseudomonadati</taxon>
        <taxon>Pseudomonadota</taxon>
        <taxon>Alphaproteobacteria</taxon>
        <taxon>Hyphomicrobiales</taxon>
        <taxon>Phyllobacteriaceae</taxon>
        <taxon>Mesorhizobium</taxon>
    </lineage>
</organism>
<protein>
    <submittedName>
        <fullName evidence="3">Uncharacterized protein</fullName>
    </submittedName>
</protein>
<keyword evidence="2" id="KW-1133">Transmembrane helix</keyword>
<keyword evidence="2" id="KW-0812">Transmembrane</keyword>
<proteinExistence type="predicted"/>
<dbReference type="AlphaFoldDB" id="A0A090F1Q7"/>
<dbReference type="EMBL" id="CCNB01000014">
    <property type="protein sequence ID" value="CDX37797.1"/>
    <property type="molecule type" value="Genomic_DNA"/>
</dbReference>
<accession>A0A090F1Q7</accession>
<feature type="region of interest" description="Disordered" evidence="1">
    <location>
        <begin position="41"/>
        <end position="130"/>
    </location>
</feature>
<name>A0A090F1Q7_MESPL</name>
<feature type="compositionally biased region" description="Low complexity" evidence="1">
    <location>
        <begin position="47"/>
        <end position="71"/>
    </location>
</feature>
<feature type="compositionally biased region" description="Polar residues" evidence="1">
    <location>
        <begin position="107"/>
        <end position="119"/>
    </location>
</feature>
<evidence type="ECO:0000313" key="3">
    <source>
        <dbReference type="EMBL" id="CDX37797.1"/>
    </source>
</evidence>
<evidence type="ECO:0000313" key="4">
    <source>
        <dbReference type="Proteomes" id="UP000046373"/>
    </source>
</evidence>
<dbReference type="Proteomes" id="UP000046373">
    <property type="component" value="Unassembled WGS sequence"/>
</dbReference>
<sequence length="201" mass="20240">MDITSTRLNALIGEALAPQPAPSPKADPAVAALIRTLVQPQAPSTGQAAQIAAQSLQSAQPRPAAQASQRLSSSEAEDAYRAIMEPDAAADDAPARPPTGRAATDTDQASRGFASQQQAAVADNTPRPAAAPALSTFSPAVASAAMLVAANANAPQPRGAAVRPAGHAPRSDSVAVSLWTISVVTAIVSAVTATIMVLLLR</sequence>
<evidence type="ECO:0000256" key="2">
    <source>
        <dbReference type="SAM" id="Phobius"/>
    </source>
</evidence>
<feature type="transmembrane region" description="Helical" evidence="2">
    <location>
        <begin position="178"/>
        <end position="200"/>
    </location>
</feature>
<keyword evidence="2" id="KW-0472">Membrane</keyword>